<evidence type="ECO:0000259" key="2">
    <source>
        <dbReference type="PROSITE" id="PS50937"/>
    </source>
</evidence>
<dbReference type="PANTHER" id="PTHR30204">
    <property type="entry name" value="REDOX-CYCLING DRUG-SENSING TRANSCRIPTIONAL ACTIVATOR SOXR"/>
    <property type="match status" value="1"/>
</dbReference>
<proteinExistence type="predicted"/>
<dbReference type="PANTHER" id="PTHR30204:SF93">
    <property type="entry name" value="HTH MERR-TYPE DOMAIN-CONTAINING PROTEIN"/>
    <property type="match status" value="1"/>
</dbReference>
<evidence type="ECO:0000313" key="3">
    <source>
        <dbReference type="EMBL" id="TDC75789.1"/>
    </source>
</evidence>
<keyword evidence="4" id="KW-1185">Reference proteome</keyword>
<dbReference type="Pfam" id="PF13411">
    <property type="entry name" value="MerR_1"/>
    <property type="match status" value="1"/>
</dbReference>
<feature type="domain" description="HTH merR-type" evidence="2">
    <location>
        <begin position="153"/>
        <end position="220"/>
    </location>
</feature>
<dbReference type="Pfam" id="PF00376">
    <property type="entry name" value="MerR"/>
    <property type="match status" value="1"/>
</dbReference>
<keyword evidence="1 3" id="KW-0238">DNA-binding</keyword>
<dbReference type="GO" id="GO:0003700">
    <property type="term" value="F:DNA-binding transcription factor activity"/>
    <property type="evidence" value="ECO:0007669"/>
    <property type="project" value="InterPro"/>
</dbReference>
<accession>A0A4R4TNX8</accession>
<dbReference type="PROSITE" id="PS50937">
    <property type="entry name" value="HTH_MERR_2"/>
    <property type="match status" value="2"/>
</dbReference>
<dbReference type="AlphaFoldDB" id="A0A4R4TNX8"/>
<dbReference type="Proteomes" id="UP000295345">
    <property type="component" value="Unassembled WGS sequence"/>
</dbReference>
<dbReference type="GO" id="GO:0003677">
    <property type="term" value="F:DNA binding"/>
    <property type="evidence" value="ECO:0007669"/>
    <property type="project" value="UniProtKB-KW"/>
</dbReference>
<dbReference type="OrthoDB" id="3826383at2"/>
<evidence type="ECO:0000256" key="1">
    <source>
        <dbReference type="ARBA" id="ARBA00023125"/>
    </source>
</evidence>
<dbReference type="SMART" id="SM00422">
    <property type="entry name" value="HTH_MERR"/>
    <property type="match status" value="2"/>
</dbReference>
<protein>
    <submittedName>
        <fullName evidence="3">MerR family DNA-binding transcriptional regulator</fullName>
    </submittedName>
</protein>
<gene>
    <name evidence="3" type="ORF">E1283_11385</name>
</gene>
<dbReference type="InterPro" id="IPR000551">
    <property type="entry name" value="MerR-type_HTH_dom"/>
</dbReference>
<dbReference type="SUPFAM" id="SSF46955">
    <property type="entry name" value="Putative DNA-binding domain"/>
    <property type="match status" value="2"/>
</dbReference>
<feature type="domain" description="HTH merR-type" evidence="2">
    <location>
        <begin position="45"/>
        <end position="74"/>
    </location>
</feature>
<organism evidence="3 4">
    <name type="scientific">Streptomyces hainanensis</name>
    <dbReference type="NCBI Taxonomy" id="402648"/>
    <lineage>
        <taxon>Bacteria</taxon>
        <taxon>Bacillati</taxon>
        <taxon>Actinomycetota</taxon>
        <taxon>Actinomycetes</taxon>
        <taxon>Kitasatosporales</taxon>
        <taxon>Streptomycetaceae</taxon>
        <taxon>Streptomyces</taxon>
    </lineage>
</organism>
<dbReference type="EMBL" id="SMKI01000094">
    <property type="protein sequence ID" value="TDC75789.1"/>
    <property type="molecule type" value="Genomic_DNA"/>
</dbReference>
<name>A0A4R4TNX8_9ACTN</name>
<evidence type="ECO:0000313" key="4">
    <source>
        <dbReference type="Proteomes" id="UP000295345"/>
    </source>
</evidence>
<reference evidence="3 4" key="1">
    <citation type="submission" date="2019-03" db="EMBL/GenBank/DDBJ databases">
        <title>Draft genome sequences of novel Actinobacteria.</title>
        <authorList>
            <person name="Sahin N."/>
            <person name="Ay H."/>
            <person name="Saygin H."/>
        </authorList>
    </citation>
    <scope>NUCLEOTIDE SEQUENCE [LARGE SCALE GENOMIC DNA]</scope>
    <source>
        <strain evidence="3 4">DSM 41900</strain>
    </source>
</reference>
<comment type="caution">
    <text evidence="3">The sequence shown here is derived from an EMBL/GenBank/DDBJ whole genome shotgun (WGS) entry which is preliminary data.</text>
</comment>
<sequence length="266" mass="28537">MASTLSLTKRLKVGVEKAGDLGENLQPAGEAGVSVRPVDLARPHGLSGQAVRNYEAAGVLPPAERTASGYRRYTPRHAAALRAFLALVPAHGHASAREIMTLVNADRAVEALTVVDHGHAELLTDRHTLDAIELALRELAPGPGGRPPPHPTTIGALAHRLGLRPATLRRWERAGLLRPARDPATGYRVYAPGDVRDAHLVHQLRRSGYLLPQIAPLLAELRDAPSAASAAAAIAERRDRLHFRALAMLRASAELGRYLEDRATPA</sequence>
<dbReference type="InterPro" id="IPR009061">
    <property type="entry name" value="DNA-bd_dom_put_sf"/>
</dbReference>
<dbReference type="InterPro" id="IPR047057">
    <property type="entry name" value="MerR_fam"/>
</dbReference>
<dbReference type="Gene3D" id="1.10.1660.10">
    <property type="match status" value="2"/>
</dbReference>